<dbReference type="GO" id="GO:0005886">
    <property type="term" value="C:plasma membrane"/>
    <property type="evidence" value="ECO:0007669"/>
    <property type="project" value="TreeGrafter"/>
</dbReference>
<dbReference type="Pfam" id="PF00191">
    <property type="entry name" value="Annexin"/>
    <property type="match status" value="2"/>
</dbReference>
<evidence type="ECO:0008006" key="6">
    <source>
        <dbReference type="Google" id="ProtNLM"/>
    </source>
</evidence>
<dbReference type="SMART" id="SM00335">
    <property type="entry name" value="ANX"/>
    <property type="match status" value="2"/>
</dbReference>
<dbReference type="Gene3D" id="1.10.220.10">
    <property type="entry name" value="Annexin"/>
    <property type="match status" value="2"/>
</dbReference>
<dbReference type="InterPro" id="IPR018502">
    <property type="entry name" value="Annexin_repeat"/>
</dbReference>
<dbReference type="GO" id="GO:0001786">
    <property type="term" value="F:phosphatidylserine binding"/>
    <property type="evidence" value="ECO:0007669"/>
    <property type="project" value="TreeGrafter"/>
</dbReference>
<evidence type="ECO:0000313" key="5">
    <source>
        <dbReference type="Proteomes" id="UP000502823"/>
    </source>
</evidence>
<dbReference type="EMBL" id="BLKM01000058">
    <property type="protein sequence ID" value="GFG28359.1"/>
    <property type="molecule type" value="Genomic_DNA"/>
</dbReference>
<gene>
    <name evidence="4" type="ORF">Cfor_08052</name>
</gene>
<dbReference type="AlphaFoldDB" id="A0A6L2P867"/>
<keyword evidence="3" id="KW-0041">Annexin</keyword>
<sequence length="117" mass="13141">ELKVGTEGEVFNRIMVHESFPQLKLIFEEYKNVSGRTIVQALEAELSGELLEAMLAIECVQSPPAFFAKQLHKAMLGGGTDDGTLIRIIVSRSEIDLGNIKQEYERLYDRTLESAVR</sequence>
<feature type="non-terminal residue" evidence="4">
    <location>
        <position position="117"/>
    </location>
</feature>
<reference evidence="5" key="1">
    <citation type="submission" date="2020-01" db="EMBL/GenBank/DDBJ databases">
        <title>Draft genome sequence of the Termite Coptotermes fromosanus.</title>
        <authorList>
            <person name="Itakura S."/>
            <person name="Yosikawa Y."/>
            <person name="Umezawa K."/>
        </authorList>
    </citation>
    <scope>NUCLEOTIDE SEQUENCE [LARGE SCALE GENOMIC DNA]</scope>
</reference>
<evidence type="ECO:0000256" key="3">
    <source>
        <dbReference type="ARBA" id="ARBA00023216"/>
    </source>
</evidence>
<feature type="non-terminal residue" evidence="4">
    <location>
        <position position="1"/>
    </location>
</feature>
<dbReference type="GO" id="GO:0005509">
    <property type="term" value="F:calcium ion binding"/>
    <property type="evidence" value="ECO:0007669"/>
    <property type="project" value="InterPro"/>
</dbReference>
<proteinExistence type="inferred from homology"/>
<name>A0A6L2P867_COPFO</name>
<organism evidence="4 5">
    <name type="scientific">Coptotermes formosanus</name>
    <name type="common">Formosan subterranean termite</name>
    <dbReference type="NCBI Taxonomy" id="36987"/>
    <lineage>
        <taxon>Eukaryota</taxon>
        <taxon>Metazoa</taxon>
        <taxon>Ecdysozoa</taxon>
        <taxon>Arthropoda</taxon>
        <taxon>Hexapoda</taxon>
        <taxon>Insecta</taxon>
        <taxon>Pterygota</taxon>
        <taxon>Neoptera</taxon>
        <taxon>Polyneoptera</taxon>
        <taxon>Dictyoptera</taxon>
        <taxon>Blattodea</taxon>
        <taxon>Blattoidea</taxon>
        <taxon>Termitoidae</taxon>
        <taxon>Rhinotermitidae</taxon>
        <taxon>Coptotermes</taxon>
    </lineage>
</organism>
<dbReference type="GO" id="GO:0005544">
    <property type="term" value="F:calcium-dependent phospholipid binding"/>
    <property type="evidence" value="ECO:0007669"/>
    <property type="project" value="InterPro"/>
</dbReference>
<keyword evidence="5" id="KW-1185">Reference proteome</keyword>
<accession>A0A6L2P867</accession>
<dbReference type="GO" id="GO:0005634">
    <property type="term" value="C:nucleus"/>
    <property type="evidence" value="ECO:0007669"/>
    <property type="project" value="TreeGrafter"/>
</dbReference>
<keyword evidence="2" id="KW-0677">Repeat</keyword>
<comment type="similarity">
    <text evidence="1">Belongs to the annexin family.</text>
</comment>
<dbReference type="InParanoid" id="A0A6L2P867"/>
<dbReference type="FunFam" id="1.10.220.10:FF:000001">
    <property type="entry name" value="Annexin"/>
    <property type="match status" value="1"/>
</dbReference>
<dbReference type="PROSITE" id="PS51897">
    <property type="entry name" value="ANNEXIN_2"/>
    <property type="match status" value="2"/>
</dbReference>
<dbReference type="OrthoDB" id="37886at2759"/>
<dbReference type="GO" id="GO:0012506">
    <property type="term" value="C:vesicle membrane"/>
    <property type="evidence" value="ECO:0007669"/>
    <property type="project" value="TreeGrafter"/>
</dbReference>
<dbReference type="PANTHER" id="PTHR10502">
    <property type="entry name" value="ANNEXIN"/>
    <property type="match status" value="1"/>
</dbReference>
<protein>
    <recommendedName>
        <fullName evidence="6">Annexin</fullName>
    </recommendedName>
</protein>
<evidence type="ECO:0000256" key="2">
    <source>
        <dbReference type="ARBA" id="ARBA00022737"/>
    </source>
</evidence>
<evidence type="ECO:0000313" key="4">
    <source>
        <dbReference type="EMBL" id="GFG28359.1"/>
    </source>
</evidence>
<dbReference type="GO" id="GO:0005737">
    <property type="term" value="C:cytoplasm"/>
    <property type="evidence" value="ECO:0007669"/>
    <property type="project" value="TreeGrafter"/>
</dbReference>
<comment type="caution">
    <text evidence="4">The sequence shown here is derived from an EMBL/GenBank/DDBJ whole genome shotgun (WGS) entry which is preliminary data.</text>
</comment>
<dbReference type="SUPFAM" id="SSF47874">
    <property type="entry name" value="Annexin"/>
    <property type="match status" value="1"/>
</dbReference>
<dbReference type="PANTHER" id="PTHR10502:SF177">
    <property type="entry name" value="ANNEXIN B10"/>
    <property type="match status" value="1"/>
</dbReference>
<dbReference type="InterPro" id="IPR037104">
    <property type="entry name" value="Annexin_sf"/>
</dbReference>
<evidence type="ECO:0000256" key="1">
    <source>
        <dbReference type="ARBA" id="ARBA00007831"/>
    </source>
</evidence>
<dbReference type="Proteomes" id="UP000502823">
    <property type="component" value="Unassembled WGS sequence"/>
</dbReference>